<dbReference type="EMBL" id="FJOG01000001">
    <property type="protein sequence ID" value="CZR50162.1"/>
    <property type="molecule type" value="Genomic_DNA"/>
</dbReference>
<dbReference type="STRING" id="576137.A0A1L7WBL2"/>
<dbReference type="InterPro" id="IPR058525">
    <property type="entry name" value="DUF8212"/>
</dbReference>
<gene>
    <name evidence="3" type="ORF">PAC_00034</name>
</gene>
<feature type="domain" description="DUF8212" evidence="2">
    <location>
        <begin position="247"/>
        <end position="274"/>
    </location>
</feature>
<dbReference type="OrthoDB" id="674604at2759"/>
<dbReference type="PANTHER" id="PTHR10622:SF10">
    <property type="entry name" value="HET DOMAIN-CONTAINING PROTEIN"/>
    <property type="match status" value="1"/>
</dbReference>
<evidence type="ECO:0000259" key="1">
    <source>
        <dbReference type="Pfam" id="PF06985"/>
    </source>
</evidence>
<proteinExistence type="predicted"/>
<dbReference type="PANTHER" id="PTHR10622">
    <property type="entry name" value="HET DOMAIN-CONTAINING PROTEIN"/>
    <property type="match status" value="1"/>
</dbReference>
<reference evidence="3 4" key="1">
    <citation type="submission" date="2016-03" db="EMBL/GenBank/DDBJ databases">
        <authorList>
            <person name="Ploux O."/>
        </authorList>
    </citation>
    <scope>NUCLEOTIDE SEQUENCE [LARGE SCALE GENOMIC DNA]</scope>
    <source>
        <strain evidence="3 4">UAMH 11012</strain>
    </source>
</reference>
<accession>A0A1L7WBL2</accession>
<keyword evidence="4" id="KW-1185">Reference proteome</keyword>
<name>A0A1L7WBL2_9HELO</name>
<protein>
    <submittedName>
        <fullName evidence="3">Uncharacterized protein</fullName>
    </submittedName>
</protein>
<dbReference type="AlphaFoldDB" id="A0A1L7WBL2"/>
<dbReference type="Pfam" id="PF26640">
    <property type="entry name" value="DUF8212"/>
    <property type="match status" value="1"/>
</dbReference>
<feature type="domain" description="Heterokaryon incompatibility" evidence="1">
    <location>
        <begin position="22"/>
        <end position="113"/>
    </location>
</feature>
<dbReference type="Pfam" id="PF06985">
    <property type="entry name" value="HET"/>
    <property type="match status" value="1"/>
</dbReference>
<sequence>MWLLDTSTLELNEFTGGNIPGYAILSHTWGSAEEEISFRDLRKDRGVAQGRAGYNKVKNCCLRAAQDGHRYAWIDTCCIDKRSSAELSEAINSMFKWYQNAQVCYVYLVDVLSSDSDPSPEVNDDAFSKSRWFTRGWTLQELIAPRCIQFFGQDWTLIGTKGLHTDSTQNAPENNPSSDPFLLKLTKITGVREEVLRDPLAVRRTSVAQRMSWAARRQTTREEDIAYALMGLFGINMPILYGEGQQKAFKRLQFEIIKSSPDQSIFAWRANRESSGLLAESPLDFADSGAIHPRNPLSTKDPTVLPYSMTNIGLSINLPIRHGLGMLEAGFVLAALRCWVPVDGTLRRIQIYLEHIQRLSPARSGRLVYRRVRCNTLELASLSDEKGPRQDIYVLEEEQSDHINLIDNFSASNADDGKEGEEFS</sequence>
<evidence type="ECO:0000313" key="3">
    <source>
        <dbReference type="EMBL" id="CZR50162.1"/>
    </source>
</evidence>
<evidence type="ECO:0000313" key="4">
    <source>
        <dbReference type="Proteomes" id="UP000184330"/>
    </source>
</evidence>
<organism evidence="3 4">
    <name type="scientific">Phialocephala subalpina</name>
    <dbReference type="NCBI Taxonomy" id="576137"/>
    <lineage>
        <taxon>Eukaryota</taxon>
        <taxon>Fungi</taxon>
        <taxon>Dikarya</taxon>
        <taxon>Ascomycota</taxon>
        <taxon>Pezizomycotina</taxon>
        <taxon>Leotiomycetes</taxon>
        <taxon>Helotiales</taxon>
        <taxon>Mollisiaceae</taxon>
        <taxon>Phialocephala</taxon>
        <taxon>Phialocephala fortinii species complex</taxon>
    </lineage>
</organism>
<dbReference type="Proteomes" id="UP000184330">
    <property type="component" value="Unassembled WGS sequence"/>
</dbReference>
<dbReference type="InterPro" id="IPR010730">
    <property type="entry name" value="HET"/>
</dbReference>
<evidence type="ECO:0000259" key="2">
    <source>
        <dbReference type="Pfam" id="PF26640"/>
    </source>
</evidence>